<evidence type="ECO:0000313" key="3">
    <source>
        <dbReference type="Proteomes" id="UP000789390"/>
    </source>
</evidence>
<comment type="caution">
    <text evidence="2">The sequence shown here is derived from an EMBL/GenBank/DDBJ whole genome shotgun (WGS) entry which is preliminary data.</text>
</comment>
<dbReference type="EMBL" id="CAKKLH010000201">
    <property type="protein sequence ID" value="CAH0105793.1"/>
    <property type="molecule type" value="Genomic_DNA"/>
</dbReference>
<evidence type="ECO:0000259" key="1">
    <source>
        <dbReference type="Pfam" id="PF16033"/>
    </source>
</evidence>
<name>A0A8J2W588_9CRUS</name>
<dbReference type="InterPro" id="IPR031993">
    <property type="entry name" value="DUF4789"/>
</dbReference>
<reference evidence="2" key="1">
    <citation type="submission" date="2021-11" db="EMBL/GenBank/DDBJ databases">
        <authorList>
            <person name="Schell T."/>
        </authorList>
    </citation>
    <scope>NUCLEOTIDE SEQUENCE</scope>
    <source>
        <strain evidence="2">M5</strain>
    </source>
</reference>
<dbReference type="Pfam" id="PF16033">
    <property type="entry name" value="DUF4789"/>
    <property type="match status" value="1"/>
</dbReference>
<dbReference type="PANTHER" id="PTHR21177:SF7">
    <property type="entry name" value="GH11627P"/>
    <property type="match status" value="1"/>
</dbReference>
<evidence type="ECO:0000313" key="2">
    <source>
        <dbReference type="EMBL" id="CAH0105793.1"/>
    </source>
</evidence>
<organism evidence="2 3">
    <name type="scientific">Daphnia galeata</name>
    <dbReference type="NCBI Taxonomy" id="27404"/>
    <lineage>
        <taxon>Eukaryota</taxon>
        <taxon>Metazoa</taxon>
        <taxon>Ecdysozoa</taxon>
        <taxon>Arthropoda</taxon>
        <taxon>Crustacea</taxon>
        <taxon>Branchiopoda</taxon>
        <taxon>Diplostraca</taxon>
        <taxon>Cladocera</taxon>
        <taxon>Anomopoda</taxon>
        <taxon>Daphniidae</taxon>
        <taxon>Daphnia</taxon>
    </lineage>
</organism>
<proteinExistence type="predicted"/>
<protein>
    <recommendedName>
        <fullName evidence="1">DUF4789 domain-containing protein</fullName>
    </recommendedName>
</protein>
<gene>
    <name evidence="2" type="ORF">DGAL_LOCUS8864</name>
</gene>
<feature type="domain" description="DUF4789" evidence="1">
    <location>
        <begin position="171"/>
        <end position="259"/>
    </location>
</feature>
<dbReference type="AlphaFoldDB" id="A0A8J2W588"/>
<dbReference type="PANTHER" id="PTHR21177">
    <property type="entry name" value="IP06524P-RELATED"/>
    <property type="match status" value="1"/>
</dbReference>
<sequence length="444" mass="49674">MGLIKVVFIIVSIVSLMLQELVISVSTFQLKSYNSSLSALPCPAFPLQDPSTIKYIFTYYNFQNYFLEKIPNQLSDPEIVIISNPPTPIYVQTFPVNGPIPEDGCDSNSVKFEKDGKCYKLLGREPCGDPTKYVTVDPKTFKGRCTPRLCGRDKVFVVRTGLCHDIYDKSECTGGRRLYYSPYGDPVCDCPIGEYPYPNPWDDCVPLFTQGPCPYGQVLTIDSDDRLKCTLSLCSAQPPSTSYPINEAVYSRSSSKKESSSSYEYNSNYASGLTVPTYYRAYPSKPKQLVPTKDGKCLQLGSSSHCSCECNDDSQQLLAFDILEKELECHDISDPWSPYYSSEEENQLIDSVYNSIQHENKVAYGKDKKKKTRYYRQSSGQAINIPNNPPCRPGKGQGKCIDKLIPINQSLSTKQPVKSGRPVTKCGANQWFNTATNSCRNRVG</sequence>
<accession>A0A8J2W588</accession>
<dbReference type="OrthoDB" id="6328618at2759"/>
<dbReference type="Proteomes" id="UP000789390">
    <property type="component" value="Unassembled WGS sequence"/>
</dbReference>
<keyword evidence="3" id="KW-1185">Reference proteome</keyword>